<feature type="transmembrane region" description="Helical" evidence="9">
    <location>
        <begin position="210"/>
        <end position="232"/>
    </location>
</feature>
<dbReference type="GO" id="GO:0008137">
    <property type="term" value="F:NADH dehydrogenase (ubiquinone) activity"/>
    <property type="evidence" value="ECO:0007669"/>
    <property type="project" value="UniProtKB-EC"/>
</dbReference>
<evidence type="ECO:0000256" key="6">
    <source>
        <dbReference type="ARBA" id="ARBA00023136"/>
    </source>
</evidence>
<dbReference type="GO" id="GO:0016020">
    <property type="term" value="C:membrane"/>
    <property type="evidence" value="ECO:0007669"/>
    <property type="project" value="UniProtKB-SubCell"/>
</dbReference>
<dbReference type="InterPro" id="IPR001750">
    <property type="entry name" value="ND/Mrp_TM"/>
</dbReference>
<accession>A0A0H3V1R6</accession>
<feature type="domain" description="NADH:quinone oxidoreductase/Mrp antiporter transmembrane" evidence="10">
    <location>
        <begin position="82"/>
        <end position="357"/>
    </location>
</feature>
<feature type="transmembrane region" description="Helical" evidence="9">
    <location>
        <begin position="184"/>
        <end position="204"/>
    </location>
</feature>
<dbReference type="EMBL" id="KM192363">
    <property type="protein sequence ID" value="AJF94001.1"/>
    <property type="molecule type" value="Genomic_DNA"/>
</dbReference>
<dbReference type="PANTHER" id="PTHR42829:SF2">
    <property type="entry name" value="NADH-UBIQUINONE OXIDOREDUCTASE CHAIN 5"/>
    <property type="match status" value="1"/>
</dbReference>
<dbReference type="GO" id="GO:0003954">
    <property type="term" value="F:NADH dehydrogenase activity"/>
    <property type="evidence" value="ECO:0007669"/>
    <property type="project" value="TreeGrafter"/>
</dbReference>
<evidence type="ECO:0000256" key="4">
    <source>
        <dbReference type="ARBA" id="ARBA00022692"/>
    </source>
</evidence>
<keyword evidence="4 9" id="KW-0812">Transmembrane</keyword>
<feature type="transmembrane region" description="Helical" evidence="9">
    <location>
        <begin position="341"/>
        <end position="362"/>
    </location>
</feature>
<feature type="transmembrane region" description="Helical" evidence="9">
    <location>
        <begin position="470"/>
        <end position="487"/>
    </location>
</feature>
<keyword evidence="5 9" id="KW-1133">Transmembrane helix</keyword>
<evidence type="ECO:0000256" key="5">
    <source>
        <dbReference type="ARBA" id="ARBA00022989"/>
    </source>
</evidence>
<feature type="transmembrane region" description="Helical" evidence="9">
    <location>
        <begin position="383"/>
        <end position="403"/>
    </location>
</feature>
<dbReference type="PANTHER" id="PTHR42829">
    <property type="entry name" value="NADH-UBIQUINONE OXIDOREDUCTASE CHAIN 5"/>
    <property type="match status" value="1"/>
</dbReference>
<comment type="catalytic activity">
    <reaction evidence="8">
        <text>a ubiquinone + NADH + 5 H(+)(in) = a ubiquinol + NAD(+) + 4 H(+)(out)</text>
        <dbReference type="Rhea" id="RHEA:29091"/>
        <dbReference type="Rhea" id="RHEA-COMP:9565"/>
        <dbReference type="Rhea" id="RHEA-COMP:9566"/>
        <dbReference type="ChEBI" id="CHEBI:15378"/>
        <dbReference type="ChEBI" id="CHEBI:16389"/>
        <dbReference type="ChEBI" id="CHEBI:17976"/>
        <dbReference type="ChEBI" id="CHEBI:57540"/>
        <dbReference type="ChEBI" id="CHEBI:57945"/>
        <dbReference type="EC" id="7.1.1.2"/>
    </reaction>
</comment>
<dbReference type="EC" id="7.1.1.2" evidence="3"/>
<name>A0A0H3V1R6_9BILA</name>
<dbReference type="Pfam" id="PF00361">
    <property type="entry name" value="Proton_antipo_M"/>
    <property type="match status" value="1"/>
</dbReference>
<keyword evidence="11" id="KW-0496">Mitochondrion</keyword>
<comment type="subcellular location">
    <subcellularLocation>
        <location evidence="2">Membrane</location>
        <topology evidence="2">Multi-pass membrane protein</topology>
    </subcellularLocation>
</comment>
<dbReference type="InterPro" id="IPR003945">
    <property type="entry name" value="NU5C-like"/>
</dbReference>
<feature type="transmembrane region" description="Helical" evidence="9">
    <location>
        <begin position="29"/>
        <end position="55"/>
    </location>
</feature>
<evidence type="ECO:0000313" key="11">
    <source>
        <dbReference type="EMBL" id="AJF94001.1"/>
    </source>
</evidence>
<protein>
    <recommendedName>
        <fullName evidence="3">NADH:ubiquinone reductase (H(+)-translocating)</fullName>
        <ecNumber evidence="3">7.1.1.2</ecNumber>
    </recommendedName>
    <alternativeName>
        <fullName evidence="7">NADH dehydrogenase subunit 5</fullName>
    </alternativeName>
</protein>
<feature type="transmembrane region" description="Helical" evidence="9">
    <location>
        <begin position="125"/>
        <end position="146"/>
    </location>
</feature>
<dbReference type="GO" id="GO:0015990">
    <property type="term" value="P:electron transport coupled proton transport"/>
    <property type="evidence" value="ECO:0007669"/>
    <property type="project" value="TreeGrafter"/>
</dbReference>
<evidence type="ECO:0000256" key="1">
    <source>
        <dbReference type="ARBA" id="ARBA00003257"/>
    </source>
</evidence>
<gene>
    <name evidence="11" type="primary">ND5</name>
</gene>
<evidence type="ECO:0000256" key="7">
    <source>
        <dbReference type="ARBA" id="ARBA00031027"/>
    </source>
</evidence>
<feature type="transmembrane region" description="Helical" evidence="9">
    <location>
        <begin position="87"/>
        <end position="104"/>
    </location>
</feature>
<evidence type="ECO:0000256" key="2">
    <source>
        <dbReference type="ARBA" id="ARBA00004141"/>
    </source>
</evidence>
<evidence type="ECO:0000256" key="9">
    <source>
        <dbReference type="SAM" id="Phobius"/>
    </source>
</evidence>
<evidence type="ECO:0000259" key="10">
    <source>
        <dbReference type="Pfam" id="PF00361"/>
    </source>
</evidence>
<dbReference type="GO" id="GO:0042773">
    <property type="term" value="P:ATP synthesis coupled electron transport"/>
    <property type="evidence" value="ECO:0007669"/>
    <property type="project" value="InterPro"/>
</dbReference>
<evidence type="ECO:0000256" key="8">
    <source>
        <dbReference type="ARBA" id="ARBA00049551"/>
    </source>
</evidence>
<feature type="transmembrane region" description="Helical" evidence="9">
    <location>
        <begin position="493"/>
        <end position="511"/>
    </location>
</feature>
<feature type="transmembrane region" description="Helical" evidence="9">
    <location>
        <begin position="309"/>
        <end position="329"/>
    </location>
</feature>
<evidence type="ECO:0000256" key="3">
    <source>
        <dbReference type="ARBA" id="ARBA00012944"/>
    </source>
</evidence>
<geneLocation type="mitochondrion" evidence="11"/>
<keyword evidence="6 9" id="KW-0472">Membrane</keyword>
<feature type="transmembrane region" description="Helical" evidence="9">
    <location>
        <begin position="62"/>
        <end position="81"/>
    </location>
</feature>
<dbReference type="PRINTS" id="PR01434">
    <property type="entry name" value="NADHDHGNASE5"/>
</dbReference>
<dbReference type="AlphaFoldDB" id="A0A0H3V1R6"/>
<reference evidence="11" key="1">
    <citation type="journal article" date="2015" name="Zool. Scr.">
        <title>Mitochondrial genomes advance phylogenetic hypotheses for Tylenchina (Nematoda: Chromadorea).</title>
        <authorList>
            <person name="Kim J."/>
            <person name="Lee S.-H."/>
            <person name="Gazi M."/>
            <person name="Kim T."/>
            <person name="Jung D."/>
            <person name="Chun J.-Y."/>
            <person name="Kim S."/>
            <person name="Seo T.-K."/>
            <person name="Park C."/>
            <person name="Boldwin J.G."/>
            <person name="Nadler S.A."/>
            <person name="Park J.-K."/>
        </authorList>
    </citation>
    <scope>NUCLEOTIDE SEQUENCE</scope>
</reference>
<proteinExistence type="predicted"/>
<sequence>MMFFLFFLCFVFSFYPLEGLFFSFKFNFYFNSLIFSFILCFVTLTVFVFSSYYLMGDINFSYYFFVLLVFVLSMFMLNFSFNAFSMLLSWDLLGISSFFLVLFYNNWDSCSGAMNTVLTNRLGDFFIFVFFSSCIFSGLSFFSFIYVFWSSMFFLVLTAFTKSAQFPFSGWLPKAMSAPTPVSSLVHSSTLVTAGLLLLFNFSLMLLNVFILGFIFFFGILTTFFSSVSALVEEDLKKVVALSTLSQMGFSMMTFGLSVSFISLLHLLSHALFKSCLFMQVGYLIHCSFGQQDGRFYSFLSFVPNFIQVQLLITLFCLCGLFFTSGLVSKDLILEFFFFNYYSIFLVLFFFITVFLTFFYSYRLWKGLFLNFFYSFIHYKSSVLINFLSLFLCLNSIFFIWWVNYNLVFIPSFFVFFDFFVPLFYLFLFFFVSIFFYKILIDEFVFKFLGDYFPKVFVWNFKNVKFVENFLYNLSSFFINFFIYFSSKFNFFNYSNFFNSCLILVFLFFVLI</sequence>
<feature type="transmembrane region" description="Helical" evidence="9">
    <location>
        <begin position="409"/>
        <end position="437"/>
    </location>
</feature>
<feature type="transmembrane region" description="Helical" evidence="9">
    <location>
        <begin position="239"/>
        <end position="265"/>
    </location>
</feature>
<organism evidence="11">
    <name type="scientific">Halicephalobus gingivalis</name>
    <dbReference type="NCBI Taxonomy" id="114868"/>
    <lineage>
        <taxon>Eukaryota</taxon>
        <taxon>Metazoa</taxon>
        <taxon>Ecdysozoa</taxon>
        <taxon>Nematoda</taxon>
        <taxon>Chromadorea</taxon>
        <taxon>Rhabditida</taxon>
        <taxon>Tylenchina</taxon>
        <taxon>Panagrolaimomorpha</taxon>
        <taxon>Panagrolaimoidea</taxon>
        <taxon>Panagrolaimidae</taxon>
        <taxon>Halicephalobus</taxon>
    </lineage>
</organism>
<comment type="function">
    <text evidence="1">Core subunit of the mitochondrial membrane respiratory chain NADH dehydrogenase (Complex I) that is believed to belong to the minimal assembly required for catalysis. Complex I functions in the transfer of electrons from NADH to the respiratory chain. The immediate electron acceptor for the enzyme is believed to be ubiquinone.</text>
</comment>